<dbReference type="EMBL" id="CP063687">
    <property type="protein sequence ID" value="QOY26212.1"/>
    <property type="molecule type" value="Genomic_DNA"/>
</dbReference>
<gene>
    <name evidence="1" type="ORF">BACVE_001168</name>
</gene>
<organism evidence="1 2">
    <name type="scientific">Bacillus velezensis</name>
    <dbReference type="NCBI Taxonomy" id="492670"/>
    <lineage>
        <taxon>Bacteria</taxon>
        <taxon>Bacillati</taxon>
        <taxon>Bacillota</taxon>
        <taxon>Bacilli</taxon>
        <taxon>Bacillales</taxon>
        <taxon>Bacillaceae</taxon>
        <taxon>Bacillus</taxon>
        <taxon>Bacillus amyloliquefaciens group</taxon>
    </lineage>
</organism>
<dbReference type="InterPro" id="IPR035628">
    <property type="entry name" value="TcpC_C"/>
</dbReference>
<reference evidence="2" key="1">
    <citation type="submission" date="2020-10" db="EMBL/GenBank/DDBJ databases">
        <title>Complete genome sequence of Bacillus velezensis NST6.</title>
        <authorList>
            <person name="Choi J."/>
        </authorList>
    </citation>
    <scope>NUCLEOTIDE SEQUENCE [LARGE SCALE GENOMIC DNA]</scope>
    <source>
        <strain evidence="2">NST6</strain>
    </source>
</reference>
<protein>
    <submittedName>
        <fullName evidence="1">Uncharacterized protein</fullName>
    </submittedName>
</protein>
<accession>A0A411A2S3</accession>
<dbReference type="Pfam" id="PF12642">
    <property type="entry name" value="TpcC"/>
    <property type="match status" value="1"/>
</dbReference>
<dbReference type="InterPro" id="IPR024735">
    <property type="entry name" value="TcpC"/>
</dbReference>
<dbReference type="RefSeq" id="WP_025649949.1">
    <property type="nucleotide sequence ID" value="NZ_BDDG01000011.1"/>
</dbReference>
<proteinExistence type="predicted"/>
<dbReference type="AlphaFoldDB" id="A0A411A2S3"/>
<dbReference type="CDD" id="cd16428">
    <property type="entry name" value="TcpC_C"/>
    <property type="match status" value="1"/>
</dbReference>
<dbReference type="CDD" id="cd16386">
    <property type="entry name" value="TcpC_N"/>
    <property type="match status" value="1"/>
</dbReference>
<evidence type="ECO:0000313" key="1">
    <source>
        <dbReference type="EMBL" id="QOY26212.1"/>
    </source>
</evidence>
<sequence>MLQKENENEKKEESLFKAAFQKIKQVRRPEKTNTKVPRDRTRLVAGTLWTCVGALLLFCLLSVLLSVNTRSTVNDLRNQSSKPADSEKQNMSTTAAENFLSGFINEYINVKNNQDAIDERKKNLESYMVKQTQTSFDEGDRFDMDGFKGDRQLNDYSLYNVKEGDKGKLFQYKVTYTNLFPVEKEVEKKVKDGKKEKKVKEKVTENEKAEKQVLLNIPVVNKGDAFAVSAVPYFTEIYDLKGNVSASEKEETRDEYAGDKKEAIESFLTSFFEKYASEKQEEMVYMMKKPEALQGSLVFGEVKSAKVFGTKKGFEVICAVQFKEKENDIPVNESFTLELTENSGQFYVNELKHN</sequence>
<dbReference type="Proteomes" id="UP000587477">
    <property type="component" value="Chromosome"/>
</dbReference>
<evidence type="ECO:0000313" key="2">
    <source>
        <dbReference type="Proteomes" id="UP000587477"/>
    </source>
</evidence>
<name>A0A411A2S3_BACVE</name>
<dbReference type="Gene3D" id="3.10.450.540">
    <property type="match status" value="1"/>
</dbReference>